<dbReference type="Proteomes" id="UP000217448">
    <property type="component" value="Unassembled WGS sequence"/>
</dbReference>
<protein>
    <recommendedName>
        <fullName evidence="4">Acetylornithine aminotransferase</fullName>
        <shortName evidence="4">ACOAT</shortName>
        <ecNumber evidence="4">2.6.1.11</ecNumber>
    </recommendedName>
</protein>
<evidence type="ECO:0000313" key="6">
    <source>
        <dbReference type="Proteomes" id="UP000217448"/>
    </source>
</evidence>
<comment type="caution">
    <text evidence="5">The sequence shown here is derived from an EMBL/GenBank/DDBJ whole genome shotgun (WGS) entry which is preliminary data.</text>
</comment>
<reference evidence="6" key="1">
    <citation type="submission" date="2023-07" db="EMBL/GenBank/DDBJ databases">
        <title>Yangia mangrovi SAOS 153D genome.</title>
        <authorList>
            <person name="Verma A."/>
            <person name="Pal Y."/>
            <person name="Sundharam S."/>
            <person name="Bisht B."/>
            <person name="Srinivasan K."/>
        </authorList>
    </citation>
    <scope>NUCLEOTIDE SEQUENCE [LARGE SCALE GENOMIC DNA]</scope>
    <source>
        <strain evidence="6">SAOS 153D</strain>
    </source>
</reference>
<dbReference type="InterPro" id="IPR005814">
    <property type="entry name" value="Aminotrans_3"/>
</dbReference>
<gene>
    <name evidence="4" type="primary">argD</name>
    <name evidence="5" type="ORF">CLG85_010495</name>
</gene>
<feature type="modified residue" description="N6-(pyridoxal phosphate)lysine" evidence="4">
    <location>
        <position position="243"/>
    </location>
</feature>
<accession>A0ABT2KMZ8</accession>
<dbReference type="InterPro" id="IPR015424">
    <property type="entry name" value="PyrdxlP-dep_Trfase"/>
</dbReference>
<proteinExistence type="inferred from homology"/>
<organism evidence="5 6">
    <name type="scientific">Alloyangia mangrovi</name>
    <dbReference type="NCBI Taxonomy" id="1779329"/>
    <lineage>
        <taxon>Bacteria</taxon>
        <taxon>Pseudomonadati</taxon>
        <taxon>Pseudomonadota</taxon>
        <taxon>Alphaproteobacteria</taxon>
        <taxon>Rhodobacterales</taxon>
        <taxon>Roseobacteraceae</taxon>
        <taxon>Alloyangia</taxon>
    </lineage>
</organism>
<evidence type="ECO:0000256" key="3">
    <source>
        <dbReference type="ARBA" id="ARBA00022898"/>
    </source>
</evidence>
<comment type="catalytic activity">
    <reaction evidence="4">
        <text>N(2)-acetyl-L-ornithine + 2-oxoglutarate = N-acetyl-L-glutamate 5-semialdehyde + L-glutamate</text>
        <dbReference type="Rhea" id="RHEA:18049"/>
        <dbReference type="ChEBI" id="CHEBI:16810"/>
        <dbReference type="ChEBI" id="CHEBI:29123"/>
        <dbReference type="ChEBI" id="CHEBI:29985"/>
        <dbReference type="ChEBI" id="CHEBI:57805"/>
        <dbReference type="EC" id="2.6.1.11"/>
    </reaction>
</comment>
<evidence type="ECO:0000256" key="1">
    <source>
        <dbReference type="ARBA" id="ARBA00022576"/>
    </source>
</evidence>
<feature type="binding site" evidence="4">
    <location>
        <begin position="96"/>
        <end position="97"/>
    </location>
    <ligand>
        <name>pyridoxal 5'-phosphate</name>
        <dbReference type="ChEBI" id="CHEBI:597326"/>
    </ligand>
</feature>
<dbReference type="NCBIfam" id="NF002325">
    <property type="entry name" value="PRK01278.1"/>
    <property type="match status" value="1"/>
</dbReference>
<dbReference type="InterPro" id="IPR049704">
    <property type="entry name" value="Aminotrans_3_PPA_site"/>
</dbReference>
<dbReference type="EC" id="2.6.1.11" evidence="4"/>
<comment type="subunit">
    <text evidence="4">Homodimer.</text>
</comment>
<feature type="binding site" evidence="4">
    <location>
        <position position="132"/>
    </location>
    <ligand>
        <name>N(2)-acetyl-L-ornithine</name>
        <dbReference type="ChEBI" id="CHEBI:57805"/>
    </ligand>
</feature>
<dbReference type="InterPro" id="IPR050103">
    <property type="entry name" value="Class-III_PLP-dep_AT"/>
</dbReference>
<comment type="subcellular location">
    <subcellularLocation>
        <location evidence="4">Cytoplasm</location>
    </subcellularLocation>
</comment>
<dbReference type="NCBIfam" id="TIGR00707">
    <property type="entry name" value="argD"/>
    <property type="match status" value="1"/>
</dbReference>
<evidence type="ECO:0000256" key="2">
    <source>
        <dbReference type="ARBA" id="ARBA00022679"/>
    </source>
</evidence>
<feature type="binding site" evidence="4">
    <location>
        <position position="129"/>
    </location>
    <ligand>
        <name>pyridoxal 5'-phosphate</name>
        <dbReference type="ChEBI" id="CHEBI:597326"/>
    </ligand>
</feature>
<dbReference type="HAMAP" id="MF_01107">
    <property type="entry name" value="ArgD_aminotrans_3"/>
    <property type="match status" value="1"/>
</dbReference>
<name>A0ABT2KMZ8_9RHOB</name>
<dbReference type="GO" id="GO:0008483">
    <property type="term" value="F:transaminase activity"/>
    <property type="evidence" value="ECO:0007669"/>
    <property type="project" value="UniProtKB-KW"/>
</dbReference>
<dbReference type="EMBL" id="NTHN02000016">
    <property type="protein sequence ID" value="MCT4370722.1"/>
    <property type="molecule type" value="Genomic_DNA"/>
</dbReference>
<dbReference type="InterPro" id="IPR015422">
    <property type="entry name" value="PyrdxlP-dep_Trfase_small"/>
</dbReference>
<comment type="miscellaneous">
    <text evidence="4">May also have succinyldiaminopimelate aminotransferase activity, thus carrying out the corresponding step in lysine biosynthesis.</text>
</comment>
<dbReference type="InterPro" id="IPR004636">
    <property type="entry name" value="AcOrn/SuccOrn_fam"/>
</dbReference>
<dbReference type="PANTHER" id="PTHR11986:SF113">
    <property type="entry name" value="SUCCINYLORNITHINE TRANSAMINASE"/>
    <property type="match status" value="1"/>
</dbReference>
<feature type="binding site" evidence="4">
    <location>
        <begin position="214"/>
        <end position="217"/>
    </location>
    <ligand>
        <name>pyridoxal 5'-phosphate</name>
        <dbReference type="ChEBI" id="CHEBI:597326"/>
    </ligand>
</feature>
<keyword evidence="1 4" id="KW-0032">Aminotransferase</keyword>
<dbReference type="InterPro" id="IPR015421">
    <property type="entry name" value="PyrdxlP-dep_Trfase_major"/>
</dbReference>
<dbReference type="CDD" id="cd00610">
    <property type="entry name" value="OAT_like"/>
    <property type="match status" value="1"/>
</dbReference>
<comment type="cofactor">
    <cofactor evidence="4">
        <name>pyridoxal 5'-phosphate</name>
        <dbReference type="ChEBI" id="CHEBI:597326"/>
    </cofactor>
    <text evidence="4">Binds 1 pyridoxal phosphate per subunit.</text>
</comment>
<evidence type="ECO:0000256" key="4">
    <source>
        <dbReference type="HAMAP-Rule" id="MF_01107"/>
    </source>
</evidence>
<comment type="pathway">
    <text evidence="4">Amino-acid biosynthesis; L-arginine biosynthesis; N(2)-acetyl-L-ornithine from L-glutamate: step 4/4.</text>
</comment>
<dbReference type="PANTHER" id="PTHR11986">
    <property type="entry name" value="AMINOTRANSFERASE CLASS III"/>
    <property type="match status" value="1"/>
</dbReference>
<sequence>MTPSVLPTYSRAPLHFVKGEGCWLIEEDGRRFLDLGSGIAVNALGHAHPTLVAALTEQAQNLWHVSNLYEIPQQQALADKLVAATFADTVFFTNSGTESCELAVKMARKYWYEKGHPEKTDIIAFTGSFHGRSSAGIAAAGSEKMVKGFGPILPGFKHLPFGDMNAIEAAIDAHTGAILIEPIQGEGGIRPLPDDQLKALRKLCDDKDILLILDEVQCGMGRTGRLFAHEFAGITPDIMMVAKGIGGGFPLGAVLATEEAASGMTVGTHGSTYGGNPLGCAVGGAVMDVLTAEGFLEEVGRKGGLLRQKLEGLIASHPDIFEEVRGQGLMIGLKTKVAPGDFVKAGYEQLVITVPAADNVVRLLPALTITEEEIAEAVGRLDATATALEVAAEVTA</sequence>
<dbReference type="Gene3D" id="3.40.640.10">
    <property type="entry name" value="Type I PLP-dependent aspartate aminotransferase-like (Major domain)"/>
    <property type="match status" value="1"/>
</dbReference>
<dbReference type="Gene3D" id="3.90.1150.10">
    <property type="entry name" value="Aspartate Aminotransferase, domain 1"/>
    <property type="match status" value="1"/>
</dbReference>
<keyword evidence="6" id="KW-1185">Reference proteome</keyword>
<keyword evidence="4" id="KW-0055">Arginine biosynthesis</keyword>
<feature type="binding site" evidence="4">
    <location>
        <position position="272"/>
    </location>
    <ligand>
        <name>pyridoxal 5'-phosphate</name>
        <dbReference type="ChEBI" id="CHEBI:597326"/>
    </ligand>
</feature>
<keyword evidence="2 4" id="KW-0808">Transferase</keyword>
<evidence type="ECO:0000313" key="5">
    <source>
        <dbReference type="EMBL" id="MCT4370722.1"/>
    </source>
</evidence>
<comment type="similarity">
    <text evidence="4">Belongs to the class-III pyridoxal-phosphate-dependent aminotransferase family. ArgD subfamily.</text>
</comment>
<dbReference type="Pfam" id="PF00202">
    <property type="entry name" value="Aminotran_3"/>
    <property type="match status" value="1"/>
</dbReference>
<keyword evidence="3 4" id="KW-0663">Pyridoxal phosphate</keyword>
<dbReference type="SUPFAM" id="SSF53383">
    <property type="entry name" value="PLP-dependent transferases"/>
    <property type="match status" value="1"/>
</dbReference>
<dbReference type="RefSeq" id="WP_224844813.1">
    <property type="nucleotide sequence ID" value="NZ_NTHN02000016.1"/>
</dbReference>
<keyword evidence="4" id="KW-0963">Cytoplasm</keyword>
<feature type="binding site" evidence="4">
    <location>
        <position position="271"/>
    </location>
    <ligand>
        <name>N(2)-acetyl-L-ornithine</name>
        <dbReference type="ChEBI" id="CHEBI:57805"/>
    </ligand>
</feature>
<dbReference type="PROSITE" id="PS00600">
    <property type="entry name" value="AA_TRANSFER_CLASS_3"/>
    <property type="match status" value="1"/>
</dbReference>
<keyword evidence="4" id="KW-0028">Amino-acid biosynthesis</keyword>
<dbReference type="PIRSF" id="PIRSF000521">
    <property type="entry name" value="Transaminase_4ab_Lys_Orn"/>
    <property type="match status" value="1"/>
</dbReference>